<reference evidence="4 5" key="1">
    <citation type="submission" date="2019-02" db="EMBL/GenBank/DDBJ databases">
        <title>Deep-cultivation of Planctomycetes and their phenomic and genomic characterization uncovers novel biology.</title>
        <authorList>
            <person name="Wiegand S."/>
            <person name="Jogler M."/>
            <person name="Boedeker C."/>
            <person name="Pinto D."/>
            <person name="Vollmers J."/>
            <person name="Rivas-Marin E."/>
            <person name="Kohn T."/>
            <person name="Peeters S.H."/>
            <person name="Heuer A."/>
            <person name="Rast P."/>
            <person name="Oberbeckmann S."/>
            <person name="Bunk B."/>
            <person name="Jeske O."/>
            <person name="Meyerdierks A."/>
            <person name="Storesund J.E."/>
            <person name="Kallscheuer N."/>
            <person name="Luecker S."/>
            <person name="Lage O.M."/>
            <person name="Pohl T."/>
            <person name="Merkel B.J."/>
            <person name="Hornburger P."/>
            <person name="Mueller R.-W."/>
            <person name="Bruemmer F."/>
            <person name="Labrenz M."/>
            <person name="Spormann A.M."/>
            <person name="Op Den Camp H."/>
            <person name="Overmann J."/>
            <person name="Amann R."/>
            <person name="Jetten M.S.M."/>
            <person name="Mascher T."/>
            <person name="Medema M.H."/>
            <person name="Devos D.P."/>
            <person name="Kaster A.-K."/>
            <person name="Ovreas L."/>
            <person name="Rohde M."/>
            <person name="Galperin M.Y."/>
            <person name="Jogler C."/>
        </authorList>
    </citation>
    <scope>NUCLEOTIDE SEQUENCE [LARGE SCALE GENOMIC DNA]</scope>
    <source>
        <strain evidence="4 5">Pla123a</strain>
    </source>
</reference>
<evidence type="ECO:0000313" key="5">
    <source>
        <dbReference type="Proteomes" id="UP000318478"/>
    </source>
</evidence>
<dbReference type="InterPro" id="IPR035094">
    <property type="entry name" value="EgtD"/>
</dbReference>
<feature type="domain" description="Histidine-specific methyltransferase SAM-dependent" evidence="3">
    <location>
        <begin position="17"/>
        <end position="318"/>
    </location>
</feature>
<sequence>MTAFDTATSHQIVDSGFAADVLAGLSDNPKWISSKHLYDKRGSELFDKICGLDEYYVTRAEAEIMRASSAEIVEQLGGPVNLIEFGSGSSMKTRLLLDHLDPASVYLPVDVSREHLEESCEALAADFPELAIEPLPGDFTQPIELPEWADNGLANVTYFPGSTLGNFEEADAIGLLKNMRSLCGDDGQALIGVDLQKDPQVIHAAYNDREGVTAEFTKNLLRRINRELGAEIPVDDFDYHAHYNTAKGRIEAALVSRCDQRHEVRGREISFGRGEPIRTEYSHKYTIPQFAAMADQAGFELRRQWNDRRRYFAVLLMSPTKTSI</sequence>
<dbReference type="OrthoDB" id="5289726at2"/>
<dbReference type="PANTHER" id="PTHR43397">
    <property type="entry name" value="ERGOTHIONEINE BIOSYNTHESIS PROTEIN 1"/>
    <property type="match status" value="1"/>
</dbReference>
<dbReference type="InterPro" id="IPR029063">
    <property type="entry name" value="SAM-dependent_MTases_sf"/>
</dbReference>
<keyword evidence="5" id="KW-1185">Reference proteome</keyword>
<dbReference type="SUPFAM" id="SSF53335">
    <property type="entry name" value="S-adenosyl-L-methionine-dependent methyltransferases"/>
    <property type="match status" value="1"/>
</dbReference>
<dbReference type="InterPro" id="IPR017804">
    <property type="entry name" value="MeTrfase_EgtD-like"/>
</dbReference>
<dbReference type="Gene3D" id="3.40.50.150">
    <property type="entry name" value="Vaccinia Virus protein VP39"/>
    <property type="match status" value="1"/>
</dbReference>
<protein>
    <submittedName>
        <fullName evidence="4">Histidine-specific methyltransferase EgtD</fullName>
        <ecNumber evidence="4">2.1.1.44</ecNumber>
    </submittedName>
</protein>
<evidence type="ECO:0000256" key="2">
    <source>
        <dbReference type="ARBA" id="ARBA00022679"/>
    </source>
</evidence>
<dbReference type="EC" id="2.1.1.44" evidence="4"/>
<keyword evidence="2 4" id="KW-0808">Transferase</keyword>
<dbReference type="Proteomes" id="UP000318478">
    <property type="component" value="Unassembled WGS sequence"/>
</dbReference>
<dbReference type="PANTHER" id="PTHR43397:SF1">
    <property type="entry name" value="ERGOTHIONEINE BIOSYNTHESIS PROTEIN 1"/>
    <property type="match status" value="1"/>
</dbReference>
<keyword evidence="1 4" id="KW-0489">Methyltransferase</keyword>
<dbReference type="EMBL" id="SJPO01000007">
    <property type="protein sequence ID" value="TWT75495.1"/>
    <property type="molecule type" value="Genomic_DNA"/>
</dbReference>
<dbReference type="InterPro" id="IPR051128">
    <property type="entry name" value="EgtD_Methyltrsf_superfamily"/>
</dbReference>
<organism evidence="4 5">
    <name type="scientific">Posidoniimonas polymericola</name>
    <dbReference type="NCBI Taxonomy" id="2528002"/>
    <lineage>
        <taxon>Bacteria</taxon>
        <taxon>Pseudomonadati</taxon>
        <taxon>Planctomycetota</taxon>
        <taxon>Planctomycetia</taxon>
        <taxon>Pirellulales</taxon>
        <taxon>Lacipirellulaceae</taxon>
        <taxon>Posidoniimonas</taxon>
    </lineage>
</organism>
<name>A0A5C5YKP7_9BACT</name>
<evidence type="ECO:0000256" key="1">
    <source>
        <dbReference type="ARBA" id="ARBA00022603"/>
    </source>
</evidence>
<dbReference type="GO" id="GO:0032259">
    <property type="term" value="P:methylation"/>
    <property type="evidence" value="ECO:0007669"/>
    <property type="project" value="UniProtKB-KW"/>
</dbReference>
<dbReference type="AlphaFoldDB" id="A0A5C5YKP7"/>
<dbReference type="GO" id="GO:0052706">
    <property type="term" value="F:L-histidine N(alpha)-methyltransferase activity"/>
    <property type="evidence" value="ECO:0007669"/>
    <property type="project" value="UniProtKB-EC"/>
</dbReference>
<dbReference type="RefSeq" id="WP_146588308.1">
    <property type="nucleotide sequence ID" value="NZ_SJPO01000007.1"/>
</dbReference>
<comment type="caution">
    <text evidence="4">The sequence shown here is derived from an EMBL/GenBank/DDBJ whole genome shotgun (WGS) entry which is preliminary data.</text>
</comment>
<dbReference type="NCBIfam" id="TIGR03438">
    <property type="entry name" value="egtD_ergothio"/>
    <property type="match status" value="1"/>
</dbReference>
<gene>
    <name evidence="4" type="primary">egtD</name>
    <name evidence="4" type="ORF">Pla123a_30040</name>
</gene>
<dbReference type="InterPro" id="IPR019257">
    <property type="entry name" value="MeTrfase_dom"/>
</dbReference>
<dbReference type="PIRSF" id="PIRSF018005">
    <property type="entry name" value="UCP018005"/>
    <property type="match status" value="1"/>
</dbReference>
<accession>A0A5C5YKP7</accession>
<evidence type="ECO:0000259" key="3">
    <source>
        <dbReference type="Pfam" id="PF10017"/>
    </source>
</evidence>
<dbReference type="Pfam" id="PF10017">
    <property type="entry name" value="Methyltransf_33"/>
    <property type="match status" value="1"/>
</dbReference>
<evidence type="ECO:0000313" key="4">
    <source>
        <dbReference type="EMBL" id="TWT75495.1"/>
    </source>
</evidence>
<proteinExistence type="predicted"/>